<sequence length="553" mass="61804">MYTAYFGLSEAPFSIAPDPAYLFMSDRHREALAHLSYGLGDNGGFVLLTGEVGTGKTTISRTVMEQLPENTQASFILNPTLSCEELLACICDNLKIRYKKTGATLKYLTDKIQTKLQKNHQEGINTLLIIDEAQHLKPEVLEQLRLLTNLETNTKKLLQVILIGQPELQQLLQRRDLRQLAQRITARYHLLPLTKLELSQYIQHRLSVAHCTRALFNKAAISALHKISQGIPRVINLLCERALVIAYGKNDTVIGRSIIEQAAVEALGDYQIKAPVWQLPIKIASLVLLVATVGYLGYWFGTDKLTANHFEITAAADVQHSANANQVSKAQVNANLSTHDQQTDHRPLNKEPSNVEVTAERSDNPRLNPSSNEVTLANNKQLTTDSATVTVSSEQPDKPRVLGYQPEKVNLTQKNHAINDEQFDIVAEPGVSEDILSRFKAAINDTKPTEKPVNQQNQSAISNSISNDEITDDVQQYRAVHQLPVRLQDSLPTLQFEMHIFATEGQGWVRVNGQDRREGEEIAQGVVLTKIFPQQVLLSYQQEQFTMPALSSW</sequence>
<proteinExistence type="predicted"/>
<dbReference type="PANTHER" id="PTHR35894:SF1">
    <property type="entry name" value="PHOSPHORIBULOKINASE _ URIDINE KINASE FAMILY"/>
    <property type="match status" value="1"/>
</dbReference>
<dbReference type="Pfam" id="PF13401">
    <property type="entry name" value="AAA_22"/>
    <property type="match status" value="1"/>
</dbReference>
<dbReference type="PANTHER" id="PTHR35894">
    <property type="entry name" value="GENERAL SECRETION PATHWAY PROTEIN A-RELATED"/>
    <property type="match status" value="1"/>
</dbReference>
<evidence type="ECO:0000313" key="4">
    <source>
        <dbReference type="Proteomes" id="UP001266357"/>
    </source>
</evidence>
<evidence type="ECO:0000256" key="1">
    <source>
        <dbReference type="SAM" id="MobiDB-lite"/>
    </source>
</evidence>
<dbReference type="Pfam" id="PF16537">
    <property type="entry name" value="T2SSB"/>
    <property type="match status" value="1"/>
</dbReference>
<accession>A0ABU3A088</accession>
<dbReference type="Gene3D" id="3.40.50.300">
    <property type="entry name" value="P-loop containing nucleotide triphosphate hydrolases"/>
    <property type="match status" value="1"/>
</dbReference>
<evidence type="ECO:0000259" key="2">
    <source>
        <dbReference type="SMART" id="SM00382"/>
    </source>
</evidence>
<dbReference type="InterPro" id="IPR032389">
    <property type="entry name" value="GspB_C"/>
</dbReference>
<dbReference type="InterPro" id="IPR049945">
    <property type="entry name" value="AAA_22"/>
</dbReference>
<dbReference type="SMART" id="SM00382">
    <property type="entry name" value="AAA"/>
    <property type="match status" value="1"/>
</dbReference>
<dbReference type="InterPro" id="IPR027417">
    <property type="entry name" value="P-loop_NTPase"/>
</dbReference>
<feature type="domain" description="AAA+ ATPase" evidence="2">
    <location>
        <begin position="42"/>
        <end position="196"/>
    </location>
</feature>
<dbReference type="RefSeq" id="WP_311580034.1">
    <property type="nucleotide sequence ID" value="NZ_JAVRIF010000003.1"/>
</dbReference>
<reference evidence="3 4" key="1">
    <citation type="submission" date="2023-09" db="EMBL/GenBank/DDBJ databases">
        <authorList>
            <person name="Rey-Velasco X."/>
        </authorList>
    </citation>
    <scope>NUCLEOTIDE SEQUENCE [LARGE SCALE GENOMIC DNA]</scope>
    <source>
        <strain evidence="3 4">W431</strain>
    </source>
</reference>
<organism evidence="3 4">
    <name type="scientific">Thalassotalea castellviae</name>
    <dbReference type="NCBI Taxonomy" id="3075612"/>
    <lineage>
        <taxon>Bacteria</taxon>
        <taxon>Pseudomonadati</taxon>
        <taxon>Pseudomonadota</taxon>
        <taxon>Gammaproteobacteria</taxon>
        <taxon>Alteromonadales</taxon>
        <taxon>Colwelliaceae</taxon>
        <taxon>Thalassotalea</taxon>
    </lineage>
</organism>
<feature type="region of interest" description="Disordered" evidence="1">
    <location>
        <begin position="337"/>
        <end position="401"/>
    </location>
</feature>
<evidence type="ECO:0000313" key="3">
    <source>
        <dbReference type="EMBL" id="MDT0603596.1"/>
    </source>
</evidence>
<dbReference type="SUPFAM" id="SSF52540">
    <property type="entry name" value="P-loop containing nucleoside triphosphate hydrolases"/>
    <property type="match status" value="1"/>
</dbReference>
<comment type="caution">
    <text evidence="3">The sequence shown here is derived from an EMBL/GenBank/DDBJ whole genome shotgun (WGS) entry which is preliminary data.</text>
</comment>
<protein>
    <submittedName>
        <fullName evidence="3">AAA family ATPase</fullName>
    </submittedName>
</protein>
<dbReference type="InterPro" id="IPR003593">
    <property type="entry name" value="AAA+_ATPase"/>
</dbReference>
<gene>
    <name evidence="3" type="ORF">RM573_08310</name>
</gene>
<feature type="compositionally biased region" description="Polar residues" evidence="1">
    <location>
        <begin position="365"/>
        <end position="394"/>
    </location>
</feature>
<dbReference type="CDD" id="cd00009">
    <property type="entry name" value="AAA"/>
    <property type="match status" value="1"/>
</dbReference>
<keyword evidence="4" id="KW-1185">Reference proteome</keyword>
<dbReference type="InterPro" id="IPR052026">
    <property type="entry name" value="ExeA_AAA_ATPase_DNA-bind"/>
</dbReference>
<dbReference type="Proteomes" id="UP001266357">
    <property type="component" value="Unassembled WGS sequence"/>
</dbReference>
<dbReference type="EMBL" id="JAVRIF010000003">
    <property type="protein sequence ID" value="MDT0603596.1"/>
    <property type="molecule type" value="Genomic_DNA"/>
</dbReference>
<name>A0ABU3A088_9GAMM</name>